<evidence type="ECO:0000256" key="2">
    <source>
        <dbReference type="SAM" id="Phobius"/>
    </source>
</evidence>
<name>A0A2T1D694_9CYAN</name>
<reference evidence="3 4" key="1">
    <citation type="submission" date="2018-02" db="EMBL/GenBank/DDBJ databases">
        <authorList>
            <person name="Cohen D.B."/>
            <person name="Kent A.D."/>
        </authorList>
    </citation>
    <scope>NUCLEOTIDE SEQUENCE [LARGE SCALE GENOMIC DNA]</scope>
    <source>
        <strain evidence="3 4">ULC007</strain>
    </source>
</reference>
<sequence length="185" mass="20453">MSSDPKDSKLPDRLPFEPTQKKKSAKIDSNPVLEKGNKKPKREKPPSISKSSKIEKEEQPNDRKAAKKSQRSARGSGTIPEVVSKRMARRMAFFCGLPSALGMLTFIVSYFLLVKAGIKLPNVAVVLVSMGFLGLGVLGLSYGLISASWDEERVGTRVGLEEFNLNFKRLTGAWKSARQKKELSE</sequence>
<dbReference type="Proteomes" id="UP000238634">
    <property type="component" value="Unassembled WGS sequence"/>
</dbReference>
<protein>
    <submittedName>
        <fullName evidence="3">DUF3464 domain-containing protein</fullName>
    </submittedName>
</protein>
<dbReference type="STRING" id="1920490.GCA_001895925_01167"/>
<feature type="compositionally biased region" description="Basic and acidic residues" evidence="1">
    <location>
        <begin position="1"/>
        <end position="15"/>
    </location>
</feature>
<keyword evidence="4" id="KW-1185">Reference proteome</keyword>
<dbReference type="OrthoDB" id="467509at2"/>
<reference evidence="3 4" key="2">
    <citation type="submission" date="2018-03" db="EMBL/GenBank/DDBJ databases">
        <title>The ancient ancestry and fast evolution of plastids.</title>
        <authorList>
            <person name="Moore K.R."/>
            <person name="Magnabosco C."/>
            <person name="Momper L."/>
            <person name="Gold D.A."/>
            <person name="Bosak T."/>
            <person name="Fournier G.P."/>
        </authorList>
    </citation>
    <scope>NUCLEOTIDE SEQUENCE [LARGE SCALE GENOMIC DNA]</scope>
    <source>
        <strain evidence="3 4">ULC007</strain>
    </source>
</reference>
<keyword evidence="2" id="KW-0812">Transmembrane</keyword>
<organism evidence="3 4">
    <name type="scientific">Phormidesmis priestleyi ULC007</name>
    <dbReference type="NCBI Taxonomy" id="1920490"/>
    <lineage>
        <taxon>Bacteria</taxon>
        <taxon>Bacillati</taxon>
        <taxon>Cyanobacteriota</taxon>
        <taxon>Cyanophyceae</taxon>
        <taxon>Leptolyngbyales</taxon>
        <taxon>Leptolyngbyaceae</taxon>
        <taxon>Phormidesmis</taxon>
    </lineage>
</organism>
<dbReference type="RefSeq" id="WP_073072344.1">
    <property type="nucleotide sequence ID" value="NZ_MPPI01000015.1"/>
</dbReference>
<gene>
    <name evidence="3" type="ORF">C7B65_22980</name>
</gene>
<keyword evidence="2" id="KW-0472">Membrane</keyword>
<feature type="transmembrane region" description="Helical" evidence="2">
    <location>
        <begin position="124"/>
        <end position="145"/>
    </location>
</feature>
<dbReference type="AlphaFoldDB" id="A0A2T1D694"/>
<dbReference type="PANTHER" id="PTHR34575:SF1">
    <property type="entry name" value="PROTEIN PAM68, CHLOROPLASTIC"/>
    <property type="match status" value="1"/>
</dbReference>
<proteinExistence type="predicted"/>
<dbReference type="Pfam" id="PF11947">
    <property type="entry name" value="DUF3464"/>
    <property type="match status" value="1"/>
</dbReference>
<feature type="compositionally biased region" description="Basic and acidic residues" evidence="1">
    <location>
        <begin position="52"/>
        <end position="64"/>
    </location>
</feature>
<dbReference type="InterPro" id="IPR021855">
    <property type="entry name" value="PAM68-like"/>
</dbReference>
<feature type="region of interest" description="Disordered" evidence="1">
    <location>
        <begin position="1"/>
        <end position="81"/>
    </location>
</feature>
<comment type="caution">
    <text evidence="3">The sequence shown here is derived from an EMBL/GenBank/DDBJ whole genome shotgun (WGS) entry which is preliminary data.</text>
</comment>
<keyword evidence="2" id="KW-1133">Transmembrane helix</keyword>
<dbReference type="PANTHER" id="PTHR34575">
    <property type="entry name" value="PROTEIN PAM68, CHLOROPLASTIC"/>
    <property type="match status" value="1"/>
</dbReference>
<feature type="transmembrane region" description="Helical" evidence="2">
    <location>
        <begin position="91"/>
        <end position="112"/>
    </location>
</feature>
<evidence type="ECO:0000256" key="1">
    <source>
        <dbReference type="SAM" id="MobiDB-lite"/>
    </source>
</evidence>
<dbReference type="EMBL" id="PVWG01000049">
    <property type="protein sequence ID" value="PSB16000.1"/>
    <property type="molecule type" value="Genomic_DNA"/>
</dbReference>
<evidence type="ECO:0000313" key="3">
    <source>
        <dbReference type="EMBL" id="PSB16000.1"/>
    </source>
</evidence>
<evidence type="ECO:0000313" key="4">
    <source>
        <dbReference type="Proteomes" id="UP000238634"/>
    </source>
</evidence>
<accession>A0A2T1D694</accession>